<dbReference type="Proteomes" id="UP001470230">
    <property type="component" value="Unassembled WGS sequence"/>
</dbReference>
<accession>A0ABR2H371</accession>
<proteinExistence type="predicted"/>
<dbReference type="EMBL" id="JAPFFF010000044">
    <property type="protein sequence ID" value="KAK8840638.1"/>
    <property type="molecule type" value="Genomic_DNA"/>
</dbReference>
<evidence type="ECO:0000256" key="1">
    <source>
        <dbReference type="SAM" id="MobiDB-lite"/>
    </source>
</evidence>
<name>A0ABR2H371_9EUKA</name>
<feature type="region of interest" description="Disordered" evidence="1">
    <location>
        <begin position="419"/>
        <end position="449"/>
    </location>
</feature>
<gene>
    <name evidence="2" type="ORF">M9Y10_030413</name>
</gene>
<protein>
    <submittedName>
        <fullName evidence="2">Uncharacterized protein</fullName>
    </submittedName>
</protein>
<comment type="caution">
    <text evidence="2">The sequence shown here is derived from an EMBL/GenBank/DDBJ whole genome shotgun (WGS) entry which is preliminary data.</text>
</comment>
<reference evidence="2 3" key="1">
    <citation type="submission" date="2024-04" db="EMBL/GenBank/DDBJ databases">
        <title>Tritrichomonas musculus Genome.</title>
        <authorList>
            <person name="Alves-Ferreira E."/>
            <person name="Grigg M."/>
            <person name="Lorenzi H."/>
            <person name="Galac M."/>
        </authorList>
    </citation>
    <scope>NUCLEOTIDE SEQUENCE [LARGE SCALE GENOMIC DNA]</scope>
    <source>
        <strain evidence="2 3">EAF2021</strain>
    </source>
</reference>
<keyword evidence="3" id="KW-1185">Reference proteome</keyword>
<organism evidence="2 3">
    <name type="scientific">Tritrichomonas musculus</name>
    <dbReference type="NCBI Taxonomy" id="1915356"/>
    <lineage>
        <taxon>Eukaryota</taxon>
        <taxon>Metamonada</taxon>
        <taxon>Parabasalia</taxon>
        <taxon>Tritrichomonadida</taxon>
        <taxon>Tritrichomonadidae</taxon>
        <taxon>Tritrichomonas</taxon>
    </lineage>
</organism>
<evidence type="ECO:0000313" key="3">
    <source>
        <dbReference type="Proteomes" id="UP001470230"/>
    </source>
</evidence>
<evidence type="ECO:0000313" key="2">
    <source>
        <dbReference type="EMBL" id="KAK8840638.1"/>
    </source>
</evidence>
<sequence length="449" mass="51355">MGAKRKQAIHCTKMAQNRKVLHNEKPPDVTEKIDPDLMVISGLLSGNGYEGTKHIANRLNKLTPSKKTYYDHQPKVLKAVNEIVSTDCNKYAKQIKRNTALSCDCSWNHKHCGSAGTVTVYDNKQKKFVGCETLTKSKGKFEGNYNGNSNNMETNGLERVFDKIGDSISNKSITFSHDHCNQTHQFLKRHDSMNIKETLDPGHATQELKRSANNYFEQCARELKDKKNDERKTIKKCFEIFSTLITKLIVWFKVLVSCVLSEEKKEKLWKNTSKHVVGNHADCCHPFDITDQRGPGRPRKRKGENDDYWVWEEAVKENSLVTKLDGFLNKTTDLVKQTGVCRTQDNESVNANILRFMPKNKVFSASSEARASIAIGMKNDIHFESNLIQKICPNSISSNVLNEIRKDEIQRDSRNTLKRTPNQKYKKNISRLKLREKNNEPPGDYKSQS</sequence>
<dbReference type="PANTHER" id="PTHR31751">
    <property type="entry name" value="SI:CH211-108C17.2-RELATED-RELATED"/>
    <property type="match status" value="1"/>
</dbReference>